<dbReference type="EMBL" id="BARS01056720">
    <property type="protein sequence ID" value="GAG45147.1"/>
    <property type="molecule type" value="Genomic_DNA"/>
</dbReference>
<evidence type="ECO:0000313" key="9">
    <source>
        <dbReference type="EMBL" id="GAG45147.1"/>
    </source>
</evidence>
<evidence type="ECO:0000256" key="1">
    <source>
        <dbReference type="ARBA" id="ARBA00004651"/>
    </source>
</evidence>
<dbReference type="PROSITE" id="PS50928">
    <property type="entry name" value="ABC_TM1"/>
    <property type="match status" value="1"/>
</dbReference>
<name>X0YCZ2_9ZZZZ</name>
<protein>
    <recommendedName>
        <fullName evidence="8">ABC transmembrane type-1 domain-containing protein</fullName>
    </recommendedName>
</protein>
<gene>
    <name evidence="9" type="ORF">S01H1_83434</name>
</gene>
<feature type="transmembrane region" description="Helical" evidence="7">
    <location>
        <begin position="117"/>
        <end position="143"/>
    </location>
</feature>
<reference evidence="9" key="1">
    <citation type="journal article" date="2014" name="Front. Microbiol.">
        <title>High frequency of phylogenetically diverse reductive dehalogenase-homologous genes in deep subseafloor sedimentary metagenomes.</title>
        <authorList>
            <person name="Kawai M."/>
            <person name="Futagami T."/>
            <person name="Toyoda A."/>
            <person name="Takaki Y."/>
            <person name="Nishi S."/>
            <person name="Hori S."/>
            <person name="Arai W."/>
            <person name="Tsubouchi T."/>
            <person name="Morono Y."/>
            <person name="Uchiyama I."/>
            <person name="Ito T."/>
            <person name="Fujiyama A."/>
            <person name="Inagaki F."/>
            <person name="Takami H."/>
        </authorList>
    </citation>
    <scope>NUCLEOTIDE SEQUENCE</scope>
    <source>
        <strain evidence="9">Expedition CK06-06</strain>
    </source>
</reference>
<dbReference type="Pfam" id="PF00528">
    <property type="entry name" value="BPD_transp_1"/>
    <property type="match status" value="1"/>
</dbReference>
<evidence type="ECO:0000256" key="2">
    <source>
        <dbReference type="ARBA" id="ARBA00022448"/>
    </source>
</evidence>
<keyword evidence="5 7" id="KW-1133">Transmembrane helix</keyword>
<evidence type="ECO:0000256" key="7">
    <source>
        <dbReference type="SAM" id="Phobius"/>
    </source>
</evidence>
<dbReference type="InterPro" id="IPR000515">
    <property type="entry name" value="MetI-like"/>
</dbReference>
<keyword evidence="3" id="KW-1003">Cell membrane</keyword>
<keyword evidence="2" id="KW-0813">Transport</keyword>
<dbReference type="AlphaFoldDB" id="X0YCZ2"/>
<evidence type="ECO:0000256" key="3">
    <source>
        <dbReference type="ARBA" id="ARBA00022475"/>
    </source>
</evidence>
<sequence length="150" mass="16198">PIYGYPEKLGLSVIQFVALPVLLGVVAGLGAGVRFYRTVILDETRADYVRTARAKGVGEGGVMFGHVLKNAMIPIITQVVVVIPFLFLGSLLLERFFSIPGLGYMLIDAVNSSDWPVINALTFVGALIYLGALLLTDLCYALVDPRVTLK</sequence>
<comment type="subcellular location">
    <subcellularLocation>
        <location evidence="1">Cell membrane</location>
        <topology evidence="1">Multi-pass membrane protein</topology>
    </subcellularLocation>
</comment>
<dbReference type="GO" id="GO:0055085">
    <property type="term" value="P:transmembrane transport"/>
    <property type="evidence" value="ECO:0007669"/>
    <property type="project" value="InterPro"/>
</dbReference>
<proteinExistence type="predicted"/>
<dbReference type="Gene3D" id="1.10.3720.10">
    <property type="entry name" value="MetI-like"/>
    <property type="match status" value="1"/>
</dbReference>
<feature type="transmembrane region" description="Helical" evidence="7">
    <location>
        <begin position="12"/>
        <end position="36"/>
    </location>
</feature>
<dbReference type="PANTHER" id="PTHR30465">
    <property type="entry name" value="INNER MEMBRANE ABC TRANSPORTER"/>
    <property type="match status" value="1"/>
</dbReference>
<dbReference type="PANTHER" id="PTHR30465:SF0">
    <property type="entry name" value="OLIGOPEPTIDE TRANSPORT SYSTEM PERMEASE PROTEIN APPB"/>
    <property type="match status" value="1"/>
</dbReference>
<evidence type="ECO:0000256" key="4">
    <source>
        <dbReference type="ARBA" id="ARBA00022692"/>
    </source>
</evidence>
<feature type="transmembrane region" description="Helical" evidence="7">
    <location>
        <begin position="73"/>
        <end position="97"/>
    </location>
</feature>
<keyword evidence="6 7" id="KW-0472">Membrane</keyword>
<evidence type="ECO:0000256" key="6">
    <source>
        <dbReference type="ARBA" id="ARBA00023136"/>
    </source>
</evidence>
<dbReference type="GO" id="GO:0005886">
    <property type="term" value="C:plasma membrane"/>
    <property type="evidence" value="ECO:0007669"/>
    <property type="project" value="UniProtKB-SubCell"/>
</dbReference>
<organism evidence="9">
    <name type="scientific">marine sediment metagenome</name>
    <dbReference type="NCBI Taxonomy" id="412755"/>
    <lineage>
        <taxon>unclassified sequences</taxon>
        <taxon>metagenomes</taxon>
        <taxon>ecological metagenomes</taxon>
    </lineage>
</organism>
<feature type="non-terminal residue" evidence="9">
    <location>
        <position position="1"/>
    </location>
</feature>
<keyword evidence="4 7" id="KW-0812">Transmembrane</keyword>
<dbReference type="SUPFAM" id="SSF161098">
    <property type="entry name" value="MetI-like"/>
    <property type="match status" value="1"/>
</dbReference>
<evidence type="ECO:0000256" key="5">
    <source>
        <dbReference type="ARBA" id="ARBA00022989"/>
    </source>
</evidence>
<dbReference type="InterPro" id="IPR035906">
    <property type="entry name" value="MetI-like_sf"/>
</dbReference>
<evidence type="ECO:0000259" key="8">
    <source>
        <dbReference type="PROSITE" id="PS50928"/>
    </source>
</evidence>
<feature type="domain" description="ABC transmembrane type-1" evidence="8">
    <location>
        <begin position="1"/>
        <end position="136"/>
    </location>
</feature>
<accession>X0YCZ2</accession>
<dbReference type="CDD" id="cd06261">
    <property type="entry name" value="TM_PBP2"/>
    <property type="match status" value="1"/>
</dbReference>
<comment type="caution">
    <text evidence="9">The sequence shown here is derived from an EMBL/GenBank/DDBJ whole genome shotgun (WGS) entry which is preliminary data.</text>
</comment>